<reference evidence="2 3" key="1">
    <citation type="submission" date="2020-02" db="EMBL/GenBank/DDBJ databases">
        <title>Whole genome shotgun sequence of Streptomyces diastaticus subsp. diastaticus NBRC 13412.</title>
        <authorList>
            <person name="Ichikawa N."/>
            <person name="Komaki H."/>
            <person name="Tamura T."/>
        </authorList>
    </citation>
    <scope>NUCLEOTIDE SEQUENCE [LARGE SCALE GENOMIC DNA]</scope>
    <source>
        <strain evidence="2 3">NBRC 13412</strain>
    </source>
</reference>
<feature type="region of interest" description="Disordered" evidence="1">
    <location>
        <begin position="140"/>
        <end position="165"/>
    </location>
</feature>
<feature type="region of interest" description="Disordered" evidence="1">
    <location>
        <begin position="28"/>
        <end position="54"/>
    </location>
</feature>
<organism evidence="2 3">
    <name type="scientific">Streptomyces diastaticus subsp. diastaticus</name>
    <dbReference type="NCBI Taxonomy" id="68040"/>
    <lineage>
        <taxon>Bacteria</taxon>
        <taxon>Bacillati</taxon>
        <taxon>Actinomycetota</taxon>
        <taxon>Actinomycetes</taxon>
        <taxon>Kitasatosporales</taxon>
        <taxon>Streptomycetaceae</taxon>
        <taxon>Streptomyces</taxon>
        <taxon>Streptomyces diastaticus group</taxon>
    </lineage>
</organism>
<keyword evidence="3" id="KW-1185">Reference proteome</keyword>
<evidence type="ECO:0000313" key="2">
    <source>
        <dbReference type="EMBL" id="GFH71630.1"/>
    </source>
</evidence>
<gene>
    <name evidence="2" type="ORF">Sdia_23980</name>
</gene>
<name>A0ABQ1CNF6_STRDI</name>
<evidence type="ECO:0000256" key="1">
    <source>
        <dbReference type="SAM" id="MobiDB-lite"/>
    </source>
</evidence>
<accession>A0ABQ1CNF6</accession>
<sequence length="165" mass="17767">MRITPRSAARRVGRALRVAREAVRSVVAPGALVQEQQPETAPDPADVFGPDEMPTPEEIERAVADYAAACEETRAAERAKRRAKKLAGRLPAGRYGRWQVARVPSSRQTPDLEAIRATYARLGLGDVPMRACAPSLRVTEAEANAEGTSTTKVPAETPRLELAAA</sequence>
<protein>
    <submittedName>
        <fullName evidence="2">Uncharacterized protein</fullName>
    </submittedName>
</protein>
<dbReference type="Proteomes" id="UP000472710">
    <property type="component" value="Unassembled WGS sequence"/>
</dbReference>
<evidence type="ECO:0000313" key="3">
    <source>
        <dbReference type="Proteomes" id="UP000472710"/>
    </source>
</evidence>
<dbReference type="EMBL" id="BLLN01000003">
    <property type="protein sequence ID" value="GFH71630.1"/>
    <property type="molecule type" value="Genomic_DNA"/>
</dbReference>
<dbReference type="RefSeq" id="WP_189499990.1">
    <property type="nucleotide sequence ID" value="NZ_BLLN01000003.1"/>
</dbReference>
<dbReference type="GeneID" id="95069708"/>
<comment type="caution">
    <text evidence="2">The sequence shown here is derived from an EMBL/GenBank/DDBJ whole genome shotgun (WGS) entry which is preliminary data.</text>
</comment>
<proteinExistence type="predicted"/>